<protein>
    <submittedName>
        <fullName evidence="6">LysR family transcriptional regulator</fullName>
    </submittedName>
</protein>
<dbReference type="GO" id="GO:0006351">
    <property type="term" value="P:DNA-templated transcription"/>
    <property type="evidence" value="ECO:0007669"/>
    <property type="project" value="TreeGrafter"/>
</dbReference>
<feature type="domain" description="HTH lysR-type" evidence="5">
    <location>
        <begin position="1"/>
        <end position="59"/>
    </location>
</feature>
<dbReference type="OrthoDB" id="9813056at2"/>
<organism evidence="6 7">
    <name type="scientific">Nitratireductor basaltis</name>
    <dbReference type="NCBI Taxonomy" id="472175"/>
    <lineage>
        <taxon>Bacteria</taxon>
        <taxon>Pseudomonadati</taxon>
        <taxon>Pseudomonadota</taxon>
        <taxon>Alphaproteobacteria</taxon>
        <taxon>Hyphomicrobiales</taxon>
        <taxon>Phyllobacteriaceae</taxon>
        <taxon>Nitratireductor</taxon>
    </lineage>
</organism>
<dbReference type="SUPFAM" id="SSF53850">
    <property type="entry name" value="Periplasmic binding protein-like II"/>
    <property type="match status" value="1"/>
</dbReference>
<dbReference type="InterPro" id="IPR005119">
    <property type="entry name" value="LysR_subst-bd"/>
</dbReference>
<dbReference type="Pfam" id="PF00126">
    <property type="entry name" value="HTH_1"/>
    <property type="match status" value="1"/>
</dbReference>
<dbReference type="STRING" id="472175.EL18_00170"/>
<dbReference type="InterPro" id="IPR000847">
    <property type="entry name" value="LysR_HTH_N"/>
</dbReference>
<dbReference type="SUPFAM" id="SSF46785">
    <property type="entry name" value="Winged helix' DNA-binding domain"/>
    <property type="match status" value="1"/>
</dbReference>
<accession>A0A084U869</accession>
<reference evidence="6 7" key="1">
    <citation type="submission" date="2014-05" db="EMBL/GenBank/DDBJ databases">
        <title>Draft Genome Sequence of Nitratireductor basaltis Strain UMTGB225, A Marine Bacterium Isolated from Green Barrel Tunicate.</title>
        <authorList>
            <person name="Gan H.Y."/>
        </authorList>
    </citation>
    <scope>NUCLEOTIDE SEQUENCE [LARGE SCALE GENOMIC DNA]</scope>
    <source>
        <strain evidence="6 7">UMTGB225</strain>
    </source>
</reference>
<dbReference type="AlphaFoldDB" id="A0A084U869"/>
<evidence type="ECO:0000256" key="1">
    <source>
        <dbReference type="ARBA" id="ARBA00009437"/>
    </source>
</evidence>
<dbReference type="PANTHER" id="PTHR30537:SF35">
    <property type="entry name" value="TRANSCRIPTIONAL REGULATORY PROTEIN"/>
    <property type="match status" value="1"/>
</dbReference>
<keyword evidence="7" id="KW-1185">Reference proteome</keyword>
<dbReference type="InterPro" id="IPR036388">
    <property type="entry name" value="WH-like_DNA-bd_sf"/>
</dbReference>
<evidence type="ECO:0000313" key="6">
    <source>
        <dbReference type="EMBL" id="KFB09155.1"/>
    </source>
</evidence>
<evidence type="ECO:0000256" key="2">
    <source>
        <dbReference type="ARBA" id="ARBA00023015"/>
    </source>
</evidence>
<evidence type="ECO:0000256" key="4">
    <source>
        <dbReference type="ARBA" id="ARBA00023163"/>
    </source>
</evidence>
<keyword evidence="2" id="KW-0805">Transcription regulation</keyword>
<dbReference type="RefSeq" id="WP_036478772.1">
    <property type="nucleotide sequence ID" value="NZ_JMQM01000001.1"/>
</dbReference>
<dbReference type="eggNOG" id="COG0583">
    <property type="taxonomic scope" value="Bacteria"/>
</dbReference>
<dbReference type="GO" id="GO:0003700">
    <property type="term" value="F:DNA-binding transcription factor activity"/>
    <property type="evidence" value="ECO:0007669"/>
    <property type="project" value="InterPro"/>
</dbReference>
<dbReference type="InterPro" id="IPR058163">
    <property type="entry name" value="LysR-type_TF_proteobact-type"/>
</dbReference>
<dbReference type="CDD" id="cd08422">
    <property type="entry name" value="PBP2_CrgA_like"/>
    <property type="match status" value="1"/>
</dbReference>
<evidence type="ECO:0000259" key="5">
    <source>
        <dbReference type="PROSITE" id="PS50931"/>
    </source>
</evidence>
<evidence type="ECO:0000313" key="7">
    <source>
        <dbReference type="Proteomes" id="UP000053675"/>
    </source>
</evidence>
<name>A0A084U869_9HYPH</name>
<proteinExistence type="inferred from homology"/>
<dbReference type="FunFam" id="1.10.10.10:FF:000001">
    <property type="entry name" value="LysR family transcriptional regulator"/>
    <property type="match status" value="1"/>
</dbReference>
<sequence>MDTLTRMRAFVDVVEAEGYSAAARKIGRSKALLSKYVRELEDELGVLLLNRTTRQFSLTQTGHDYYRKVVEILRDIDSLSESIRDATGDIRGRIKLSAPRSFADAAPGQSLIDFAIAHPEIELDIHLDDRFVDMVEDGYDLAIRITRLDDSSLIARKLAPFSVPLVAAPELIERVGRPEKPEDLQNLPCIIDTNSRYRNNWRFLDGEGGTMSVAVSGRLEVNSPLAVCAAAKAGLGFALLPEFVAASEVEAGRLVRLFDDRMPDGAGIYAVYPHRRYLPAKVRTLVDYLAHWLKDNHSGDG</sequence>
<dbReference type="PROSITE" id="PS50931">
    <property type="entry name" value="HTH_LYSR"/>
    <property type="match status" value="1"/>
</dbReference>
<gene>
    <name evidence="6" type="ORF">EL18_00170</name>
</gene>
<dbReference type="PANTHER" id="PTHR30537">
    <property type="entry name" value="HTH-TYPE TRANSCRIPTIONAL REGULATOR"/>
    <property type="match status" value="1"/>
</dbReference>
<evidence type="ECO:0000256" key="3">
    <source>
        <dbReference type="ARBA" id="ARBA00023125"/>
    </source>
</evidence>
<dbReference type="EMBL" id="JMQM01000001">
    <property type="protein sequence ID" value="KFB09155.1"/>
    <property type="molecule type" value="Genomic_DNA"/>
</dbReference>
<dbReference type="Gene3D" id="3.40.190.290">
    <property type="match status" value="1"/>
</dbReference>
<dbReference type="Pfam" id="PF03466">
    <property type="entry name" value="LysR_substrate"/>
    <property type="match status" value="1"/>
</dbReference>
<keyword evidence="3" id="KW-0238">DNA-binding</keyword>
<comment type="similarity">
    <text evidence="1">Belongs to the LysR transcriptional regulatory family.</text>
</comment>
<comment type="caution">
    <text evidence="6">The sequence shown here is derived from an EMBL/GenBank/DDBJ whole genome shotgun (WGS) entry which is preliminary data.</text>
</comment>
<dbReference type="Gene3D" id="1.10.10.10">
    <property type="entry name" value="Winged helix-like DNA-binding domain superfamily/Winged helix DNA-binding domain"/>
    <property type="match status" value="1"/>
</dbReference>
<keyword evidence="4" id="KW-0804">Transcription</keyword>
<dbReference type="GO" id="GO:0043565">
    <property type="term" value="F:sequence-specific DNA binding"/>
    <property type="evidence" value="ECO:0007669"/>
    <property type="project" value="TreeGrafter"/>
</dbReference>
<dbReference type="InterPro" id="IPR036390">
    <property type="entry name" value="WH_DNA-bd_sf"/>
</dbReference>
<dbReference type="PATRIC" id="fig|472175.3.peg.175"/>
<dbReference type="Proteomes" id="UP000053675">
    <property type="component" value="Unassembled WGS sequence"/>
</dbReference>